<evidence type="ECO:0000256" key="6">
    <source>
        <dbReference type="SAM" id="Phobius"/>
    </source>
</evidence>
<evidence type="ECO:0000313" key="9">
    <source>
        <dbReference type="Proteomes" id="UP000887568"/>
    </source>
</evidence>
<dbReference type="InterPro" id="IPR017452">
    <property type="entry name" value="GPCR_Rhodpsn_7TM"/>
</dbReference>
<reference evidence="8" key="1">
    <citation type="submission" date="2022-11" db="UniProtKB">
        <authorList>
            <consortium name="EnsemblMetazoa"/>
        </authorList>
    </citation>
    <scope>IDENTIFICATION</scope>
</reference>
<keyword evidence="5" id="KW-0675">Receptor</keyword>
<dbReference type="GO" id="GO:0004930">
    <property type="term" value="F:G protein-coupled receptor activity"/>
    <property type="evidence" value="ECO:0007669"/>
    <property type="project" value="UniProtKB-KW"/>
</dbReference>
<feature type="transmembrane region" description="Helical" evidence="6">
    <location>
        <begin position="277"/>
        <end position="298"/>
    </location>
</feature>
<evidence type="ECO:0000256" key="2">
    <source>
        <dbReference type="ARBA" id="ARBA00022692"/>
    </source>
</evidence>
<comment type="similarity">
    <text evidence="5">Belongs to the G-protein coupled receptor 1 family.</text>
</comment>
<dbReference type="SMART" id="SM01381">
    <property type="entry name" value="7TM_GPCR_Srsx"/>
    <property type="match status" value="1"/>
</dbReference>
<dbReference type="PANTHER" id="PTHR45698">
    <property type="entry name" value="TRACE AMINE-ASSOCIATED RECEPTOR 19N-RELATED"/>
    <property type="match status" value="1"/>
</dbReference>
<organism evidence="8 9">
    <name type="scientific">Patiria miniata</name>
    <name type="common">Bat star</name>
    <name type="synonym">Asterina miniata</name>
    <dbReference type="NCBI Taxonomy" id="46514"/>
    <lineage>
        <taxon>Eukaryota</taxon>
        <taxon>Metazoa</taxon>
        <taxon>Echinodermata</taxon>
        <taxon>Eleutherozoa</taxon>
        <taxon>Asterozoa</taxon>
        <taxon>Asteroidea</taxon>
        <taxon>Valvatacea</taxon>
        <taxon>Valvatida</taxon>
        <taxon>Asterinidae</taxon>
        <taxon>Patiria</taxon>
    </lineage>
</organism>
<dbReference type="PROSITE" id="PS00237">
    <property type="entry name" value="G_PROTEIN_RECEP_F1_1"/>
    <property type="match status" value="1"/>
</dbReference>
<dbReference type="PRINTS" id="PR00237">
    <property type="entry name" value="GPCRRHODOPSN"/>
</dbReference>
<dbReference type="GO" id="GO:0016020">
    <property type="term" value="C:membrane"/>
    <property type="evidence" value="ECO:0007669"/>
    <property type="project" value="UniProtKB-SubCell"/>
</dbReference>
<feature type="transmembrane region" description="Helical" evidence="6">
    <location>
        <begin position="169"/>
        <end position="192"/>
    </location>
</feature>
<dbReference type="InterPro" id="IPR000276">
    <property type="entry name" value="GPCR_Rhodpsn"/>
</dbReference>
<feature type="transmembrane region" description="Helical" evidence="6">
    <location>
        <begin position="125"/>
        <end position="149"/>
    </location>
</feature>
<dbReference type="Proteomes" id="UP000887568">
    <property type="component" value="Unplaced"/>
</dbReference>
<accession>A0A914A3H6</accession>
<dbReference type="Gene3D" id="1.20.1070.10">
    <property type="entry name" value="Rhodopsin 7-helix transmembrane proteins"/>
    <property type="match status" value="1"/>
</dbReference>
<dbReference type="CDD" id="cd00637">
    <property type="entry name" value="7tm_classA_rhodopsin-like"/>
    <property type="match status" value="1"/>
</dbReference>
<evidence type="ECO:0000256" key="4">
    <source>
        <dbReference type="ARBA" id="ARBA00023136"/>
    </source>
</evidence>
<keyword evidence="3 6" id="KW-1133">Transmembrane helix</keyword>
<sequence>MEPIISLRITKTTVGLIGILGNGLVCIVIYFAKSMHTITNLFIFNQAIVDFLGCLLLILGSNVPVPDPLPSGPAGAFLCRVWVSDALLWLSYSASTFSLVMLTFERYFAIVYPFRYRAMFAHERLVPGVMIAASWLIGVLVAIYGGAIFAPVDDHCVPVNIPGASVLGLLIICLQYALPFVFMVFAYVSIILELRRSSARVGVFVPSQATTGETSSNHDPNRVLEPRLPHDPLRRARLNTMATLVIIAGAYVVCWTPNEVIFFLFNLGWQLDFSSPLYVVSVALVAINSCVNPLIYAIKYKQFKRAMKMLFRRESEPSHATMETEMNP</sequence>
<proteinExistence type="inferred from homology"/>
<dbReference type="Pfam" id="PF00001">
    <property type="entry name" value="7tm_1"/>
    <property type="match status" value="1"/>
</dbReference>
<feature type="transmembrane region" description="Helical" evidence="6">
    <location>
        <begin position="41"/>
        <end position="61"/>
    </location>
</feature>
<dbReference type="PROSITE" id="PS50262">
    <property type="entry name" value="G_PROTEIN_RECEP_F1_2"/>
    <property type="match status" value="1"/>
</dbReference>
<evidence type="ECO:0000259" key="7">
    <source>
        <dbReference type="PROSITE" id="PS50262"/>
    </source>
</evidence>
<evidence type="ECO:0000256" key="1">
    <source>
        <dbReference type="ARBA" id="ARBA00004370"/>
    </source>
</evidence>
<protein>
    <recommendedName>
        <fullName evidence="7">G-protein coupled receptors family 1 profile domain-containing protein</fullName>
    </recommendedName>
</protein>
<dbReference type="GeneID" id="119729381"/>
<keyword evidence="4 6" id="KW-0472">Membrane</keyword>
<dbReference type="RefSeq" id="XP_038057931.1">
    <property type="nucleotide sequence ID" value="XM_038202003.1"/>
</dbReference>
<keyword evidence="9" id="KW-1185">Reference proteome</keyword>
<keyword evidence="5" id="KW-0297">G-protein coupled receptor</keyword>
<keyword evidence="5" id="KW-0807">Transducer</keyword>
<evidence type="ECO:0000256" key="5">
    <source>
        <dbReference type="RuleBase" id="RU000688"/>
    </source>
</evidence>
<feature type="transmembrane region" description="Helical" evidence="6">
    <location>
        <begin position="12"/>
        <end position="32"/>
    </location>
</feature>
<comment type="subcellular location">
    <subcellularLocation>
        <location evidence="1">Membrane</location>
    </subcellularLocation>
</comment>
<keyword evidence="2 5" id="KW-0812">Transmembrane</keyword>
<feature type="transmembrane region" description="Helical" evidence="6">
    <location>
        <begin position="242"/>
        <end position="265"/>
    </location>
</feature>
<dbReference type="SUPFAM" id="SSF81321">
    <property type="entry name" value="Family A G protein-coupled receptor-like"/>
    <property type="match status" value="1"/>
</dbReference>
<dbReference type="OrthoDB" id="5987098at2759"/>
<name>A0A914A3H6_PATMI</name>
<evidence type="ECO:0000313" key="8">
    <source>
        <dbReference type="EnsemblMetazoa" id="XP_038057931.1"/>
    </source>
</evidence>
<dbReference type="PANTHER" id="PTHR45698:SF1">
    <property type="entry name" value="TRACE AMINE-ASSOCIATED RECEPTOR 13C-LIKE"/>
    <property type="match status" value="1"/>
</dbReference>
<dbReference type="EnsemblMetazoa" id="XM_038202003.1">
    <property type="protein sequence ID" value="XP_038057931.1"/>
    <property type="gene ID" value="LOC119729381"/>
</dbReference>
<feature type="transmembrane region" description="Helical" evidence="6">
    <location>
        <begin position="81"/>
        <end position="104"/>
    </location>
</feature>
<feature type="domain" description="G-protein coupled receptors family 1 profile" evidence="7">
    <location>
        <begin position="21"/>
        <end position="296"/>
    </location>
</feature>
<evidence type="ECO:0000256" key="3">
    <source>
        <dbReference type="ARBA" id="ARBA00022989"/>
    </source>
</evidence>
<dbReference type="AlphaFoldDB" id="A0A914A3H6"/>